<dbReference type="SUPFAM" id="SSF56349">
    <property type="entry name" value="DNA breaking-rejoining enzymes"/>
    <property type="match status" value="1"/>
</dbReference>
<sequence length="709" mass="78035">MMSRAAVTVPAPSDEVEWPAGDTIVLRSRPVHPGTLAEEMAVFADDLWPLTSAHPDVHIGAINLHWAGYPPALTGAFKCFVLATLDHPHPVVMSGQKTHDQAGCGTVKIWFMRLRAFAIWLEHHGLARLCEVDDMLLDAYLDHVRALSVSEGAKYQLLNAVRALWAYSEHLPADCRLATAAPWQDAPIKALVELPPPGRFNATPRIAAATMEALLDCSLRIVEDLGPDIRAAWRHFQLLESGRHPRQGIYQGLQPRERVLLFLREAVRTGVALPGEPGTPGKVSSFHLGRLLGLEKTRRGDVGRQAQALAGQFGVPVADDCYLGTITGRIDGRPWRERPVTVGELPRLIRVLATACFVVICYLTGARPGEVLSLRRGCQATDEDTGELLIVGRRGKGFDRTPLDPIDPDRPWVTVRPVHDAIAMLESLHRADLLFPAGLLQKSRRGMRFALRTAQMNREMETLLSWVNTTFAAEGAAPVIPPDTTKHLHGSRFRRTLAYFIVRRPRGLIAAALQYAHVSTKVTLSYAGEGDTTWLEDLAVEKLELVLEQNDDDWTRIQDGEHVSGPSAAEYQSRLTHAARFSGRVVRSIRSVERILSQADPDIHHGEAMTCVHRAETAVCNKEKLALGLPADSAPDELFCRSSCTNLAYTDRDIAGLNCKISRWEATAHDPLAPQPRRARAAAQAARARAIVEEHEATRPAILRGGEAA</sequence>
<reference evidence="3" key="1">
    <citation type="submission" date="2017-05" db="EMBL/GenBank/DDBJ databases">
        <title>Streptomyces olivochromogenes NBRC 3561 whole genome shotgun sequence.</title>
        <authorList>
            <person name="Dohra H."/>
            <person name="Kodani S."/>
        </authorList>
    </citation>
    <scope>NUCLEOTIDE SEQUENCE [LARGE SCALE GENOMIC DNA]</scope>
    <source>
        <strain evidence="3">NBRC 3561</strain>
    </source>
</reference>
<evidence type="ECO:0000313" key="2">
    <source>
        <dbReference type="EMBL" id="GAX58587.1"/>
    </source>
</evidence>
<organism evidence="2 3">
    <name type="scientific">Streptomyces olivochromogenes</name>
    <dbReference type="NCBI Taxonomy" id="1963"/>
    <lineage>
        <taxon>Bacteria</taxon>
        <taxon>Bacillati</taxon>
        <taxon>Actinomycetota</taxon>
        <taxon>Actinomycetes</taxon>
        <taxon>Kitasatosporales</taxon>
        <taxon>Streptomycetaceae</taxon>
        <taxon>Streptomyces</taxon>
    </lineage>
</organism>
<dbReference type="Proteomes" id="UP000217446">
    <property type="component" value="Unassembled WGS sequence"/>
</dbReference>
<dbReference type="GO" id="GO:0015074">
    <property type="term" value="P:DNA integration"/>
    <property type="evidence" value="ECO:0007669"/>
    <property type="project" value="InterPro"/>
</dbReference>
<evidence type="ECO:0000256" key="1">
    <source>
        <dbReference type="ARBA" id="ARBA00023172"/>
    </source>
</evidence>
<dbReference type="Gene3D" id="1.10.443.10">
    <property type="entry name" value="Intergrase catalytic core"/>
    <property type="match status" value="1"/>
</dbReference>
<keyword evidence="3" id="KW-1185">Reference proteome</keyword>
<protein>
    <submittedName>
        <fullName evidence="2">Integrase</fullName>
    </submittedName>
</protein>
<dbReference type="GO" id="GO:0003677">
    <property type="term" value="F:DNA binding"/>
    <property type="evidence" value="ECO:0007669"/>
    <property type="project" value="InterPro"/>
</dbReference>
<dbReference type="AlphaFoldDB" id="A0A286PGA8"/>
<comment type="caution">
    <text evidence="2">The sequence shown here is derived from an EMBL/GenBank/DDBJ whole genome shotgun (WGS) entry which is preliminary data.</text>
</comment>
<dbReference type="RefSeq" id="WP_201264530.1">
    <property type="nucleotide sequence ID" value="NZ_BDQI01000058.1"/>
</dbReference>
<dbReference type="GO" id="GO:0006310">
    <property type="term" value="P:DNA recombination"/>
    <property type="evidence" value="ECO:0007669"/>
    <property type="project" value="UniProtKB-KW"/>
</dbReference>
<dbReference type="EMBL" id="BDQI01000058">
    <property type="protein sequence ID" value="GAX58587.1"/>
    <property type="molecule type" value="Genomic_DNA"/>
</dbReference>
<keyword evidence="1" id="KW-0233">DNA recombination</keyword>
<gene>
    <name evidence="2" type="ORF">SO3561_10161</name>
</gene>
<name>A0A286PGA8_STROL</name>
<dbReference type="InterPro" id="IPR013762">
    <property type="entry name" value="Integrase-like_cat_sf"/>
</dbReference>
<accession>A0A286PGA8</accession>
<dbReference type="STRING" id="1963.AQJ27_48920"/>
<proteinExistence type="predicted"/>
<evidence type="ECO:0000313" key="3">
    <source>
        <dbReference type="Proteomes" id="UP000217446"/>
    </source>
</evidence>
<dbReference type="InterPro" id="IPR011010">
    <property type="entry name" value="DNA_brk_join_enz"/>
</dbReference>